<evidence type="ECO:0000259" key="1">
    <source>
        <dbReference type="Pfam" id="PF13820"/>
    </source>
</evidence>
<proteinExistence type="predicted"/>
<dbReference type="InterPro" id="IPR032715">
    <property type="entry name" value="NCOA6_TRADD-N"/>
</dbReference>
<evidence type="ECO:0000313" key="2">
    <source>
        <dbReference type="EMBL" id="KAG7300703.1"/>
    </source>
</evidence>
<dbReference type="InterPro" id="IPR026638">
    <property type="entry name" value="NCOA6"/>
</dbReference>
<dbReference type="PANTHER" id="PTHR15690:SF0">
    <property type="entry name" value="NUCLEAR RECEPTOR COACTIVATOR 6"/>
    <property type="match status" value="1"/>
</dbReference>
<dbReference type="PANTHER" id="PTHR15690">
    <property type="entry name" value="NUCLEAR RECEPTOR COACTIVATOR 6"/>
    <property type="match status" value="1"/>
</dbReference>
<evidence type="ECO:0000313" key="3">
    <source>
        <dbReference type="Proteomes" id="UP000823941"/>
    </source>
</evidence>
<gene>
    <name evidence="2" type="ORF">JYU34_015028</name>
</gene>
<comment type="caution">
    <text evidence="2">The sequence shown here is derived from an EMBL/GenBank/DDBJ whole genome shotgun (WGS) entry which is preliminary data.</text>
</comment>
<sequence length="220" mass="22862">MAADSDGAGAEAAAGARVVVTCEGDLHDPRFPARLRRLLKDLRALLAEPSPHTLKVNKVEPWNSVRVTLSVPRAAAARLRALAAAGAPQLRALGILSVQLDGDAAVSLRLQHGAELTINTTDGAAVEMNPWIGLCIERGEPAAGAPQLRALGILSVQLDGDAAVSLRLQHGAELTINTTDGLSYVQGALGILSVQLDGDAAVSLRLQHDAELTINTTDGE</sequence>
<reference evidence="2 3" key="1">
    <citation type="submission" date="2021-06" db="EMBL/GenBank/DDBJ databases">
        <title>A haploid diamondback moth (Plutella xylostella L.) genome assembly resolves 31 chromosomes and identifies a diamide resistance mutation.</title>
        <authorList>
            <person name="Ward C.M."/>
            <person name="Perry K.D."/>
            <person name="Baker G."/>
            <person name="Powis K."/>
            <person name="Heckel D.G."/>
            <person name="Baxter S.W."/>
        </authorList>
    </citation>
    <scope>NUCLEOTIDE SEQUENCE [LARGE SCALE GENOMIC DNA]</scope>
    <source>
        <strain evidence="2 3">LV</strain>
        <tissue evidence="2">Single pupa</tissue>
    </source>
</reference>
<protein>
    <recommendedName>
        <fullName evidence="1">Nuclear receptor coactivator 6 TRADD-N domain-containing protein</fullName>
    </recommendedName>
</protein>
<dbReference type="Pfam" id="PF13820">
    <property type="entry name" value="NCOA6_TRADD-N"/>
    <property type="match status" value="2"/>
</dbReference>
<dbReference type="Proteomes" id="UP000823941">
    <property type="component" value="Chromosome 20"/>
</dbReference>
<feature type="domain" description="Nuclear receptor coactivator 6 TRADD-N" evidence="1">
    <location>
        <begin position="143"/>
        <end position="170"/>
    </location>
</feature>
<dbReference type="EMBL" id="JAHIBW010000020">
    <property type="protein sequence ID" value="KAG7300703.1"/>
    <property type="molecule type" value="Genomic_DNA"/>
</dbReference>
<name>A0ABQ7Q665_PLUXY</name>
<organism evidence="2 3">
    <name type="scientific">Plutella xylostella</name>
    <name type="common">Diamondback moth</name>
    <name type="synonym">Plutella maculipennis</name>
    <dbReference type="NCBI Taxonomy" id="51655"/>
    <lineage>
        <taxon>Eukaryota</taxon>
        <taxon>Metazoa</taxon>
        <taxon>Ecdysozoa</taxon>
        <taxon>Arthropoda</taxon>
        <taxon>Hexapoda</taxon>
        <taxon>Insecta</taxon>
        <taxon>Pterygota</taxon>
        <taxon>Neoptera</taxon>
        <taxon>Endopterygota</taxon>
        <taxon>Lepidoptera</taxon>
        <taxon>Glossata</taxon>
        <taxon>Ditrysia</taxon>
        <taxon>Yponomeutoidea</taxon>
        <taxon>Plutellidae</taxon>
        <taxon>Plutella</taxon>
    </lineage>
</organism>
<keyword evidence="3" id="KW-1185">Reference proteome</keyword>
<feature type="domain" description="Nuclear receptor coactivator 6 TRADD-N" evidence="1">
    <location>
        <begin position="18"/>
        <end position="121"/>
    </location>
</feature>
<accession>A0ABQ7Q665</accession>